<dbReference type="RefSeq" id="WP_022612584.1">
    <property type="nucleotide sequence ID" value="NZ_LK391965.1"/>
</dbReference>
<protein>
    <submittedName>
        <fullName evidence="7">NnrU protein</fullName>
    </submittedName>
</protein>
<feature type="domain" description="NnrU" evidence="6">
    <location>
        <begin position="3"/>
        <end position="185"/>
    </location>
</feature>
<accession>A0AAV2VTN3</accession>
<keyword evidence="3 5" id="KW-1133">Transmembrane helix</keyword>
<dbReference type="EMBL" id="CAOF01000133">
    <property type="protein sequence ID" value="CCO47939.1"/>
    <property type="molecule type" value="Genomic_DNA"/>
</dbReference>
<evidence type="ECO:0000256" key="3">
    <source>
        <dbReference type="ARBA" id="ARBA00022989"/>
    </source>
</evidence>
<dbReference type="GO" id="GO:0016020">
    <property type="term" value="C:membrane"/>
    <property type="evidence" value="ECO:0007669"/>
    <property type="project" value="UniProtKB-SubCell"/>
</dbReference>
<sequence>MLLMILGLLMWSAIHFVPTLAPQLKRNMINQVGENGYKGIFSLLVVAGLLMIIFGWRSTIPNYLYVLGPEFRGLTMLLMLVGFILFGAAQGKTRIKRYIRHPQLMSVIVWAVAHLISNGEQRSVLLFGGLALWAIIEIIVINRRDGEWVKPDIPPVSQELKTHVISLVLYFITAFFLHVYLSGIPLR</sequence>
<feature type="transmembrane region" description="Helical" evidence="5">
    <location>
        <begin position="123"/>
        <end position="141"/>
    </location>
</feature>
<evidence type="ECO:0000259" key="6">
    <source>
        <dbReference type="Pfam" id="PF07298"/>
    </source>
</evidence>
<feature type="transmembrane region" description="Helical" evidence="5">
    <location>
        <begin position="6"/>
        <end position="24"/>
    </location>
</feature>
<feature type="transmembrane region" description="Helical" evidence="5">
    <location>
        <begin position="71"/>
        <end position="89"/>
    </location>
</feature>
<dbReference type="AlphaFoldDB" id="A0AAV2VTN3"/>
<reference evidence="7 8" key="1">
    <citation type="journal article" date="2013" name="ISME J.">
        <title>Comparative genomics of pathogenic lineages of Vibrio nigripulchritudo identifies virulence-associated traits.</title>
        <authorList>
            <person name="Goudenege D."/>
            <person name="Labreuche Y."/>
            <person name="Krin E."/>
            <person name="Ansquer D."/>
            <person name="Mangenot S."/>
            <person name="Calteau A."/>
            <person name="Medigue C."/>
            <person name="Mazel D."/>
            <person name="Polz M.F."/>
            <person name="Le Roux F."/>
        </authorList>
    </citation>
    <scope>NUCLEOTIDE SEQUENCE [LARGE SCALE GENOMIC DNA]</scope>
    <source>
        <strain evidence="7 8">SOn1</strain>
    </source>
</reference>
<gene>
    <name evidence="7" type="primary">nnrU</name>
    <name evidence="7" type="ORF">VIBNISOn1_410092</name>
</gene>
<evidence type="ECO:0000256" key="2">
    <source>
        <dbReference type="ARBA" id="ARBA00022692"/>
    </source>
</evidence>
<keyword evidence="4 5" id="KW-0472">Membrane</keyword>
<dbReference type="Pfam" id="PF07298">
    <property type="entry name" value="NnrU"/>
    <property type="match status" value="1"/>
</dbReference>
<evidence type="ECO:0000256" key="1">
    <source>
        <dbReference type="ARBA" id="ARBA00004141"/>
    </source>
</evidence>
<evidence type="ECO:0000313" key="8">
    <source>
        <dbReference type="Proteomes" id="UP000018211"/>
    </source>
</evidence>
<comment type="subcellular location">
    <subcellularLocation>
        <location evidence="1">Membrane</location>
        <topology evidence="1">Multi-pass membrane protein</topology>
    </subcellularLocation>
</comment>
<comment type="caution">
    <text evidence="7">The sequence shown here is derived from an EMBL/GenBank/DDBJ whole genome shotgun (WGS) entry which is preliminary data.</text>
</comment>
<proteinExistence type="predicted"/>
<organism evidence="7 8">
    <name type="scientific">Vibrio nigripulchritudo SOn1</name>
    <dbReference type="NCBI Taxonomy" id="1238450"/>
    <lineage>
        <taxon>Bacteria</taxon>
        <taxon>Pseudomonadati</taxon>
        <taxon>Pseudomonadota</taxon>
        <taxon>Gammaproteobacteria</taxon>
        <taxon>Vibrionales</taxon>
        <taxon>Vibrionaceae</taxon>
        <taxon>Vibrio</taxon>
    </lineage>
</organism>
<feature type="transmembrane region" description="Helical" evidence="5">
    <location>
        <begin position="36"/>
        <end position="56"/>
    </location>
</feature>
<dbReference type="Proteomes" id="UP000018211">
    <property type="component" value="Unassembled WGS sequence"/>
</dbReference>
<keyword evidence="2 5" id="KW-0812">Transmembrane</keyword>
<evidence type="ECO:0000256" key="5">
    <source>
        <dbReference type="SAM" id="Phobius"/>
    </source>
</evidence>
<evidence type="ECO:0000256" key="4">
    <source>
        <dbReference type="ARBA" id="ARBA00023136"/>
    </source>
</evidence>
<feature type="transmembrane region" description="Helical" evidence="5">
    <location>
        <begin position="162"/>
        <end position="181"/>
    </location>
</feature>
<name>A0AAV2VTN3_9VIBR</name>
<evidence type="ECO:0000313" key="7">
    <source>
        <dbReference type="EMBL" id="CCO47939.1"/>
    </source>
</evidence>
<dbReference type="InterPro" id="IPR009915">
    <property type="entry name" value="NnrU_dom"/>
</dbReference>